<organism evidence="7">
    <name type="scientific">Aplanochytrium stocchinoi</name>
    <dbReference type="NCBI Taxonomy" id="215587"/>
    <lineage>
        <taxon>Eukaryota</taxon>
        <taxon>Sar</taxon>
        <taxon>Stramenopiles</taxon>
        <taxon>Bigyra</taxon>
        <taxon>Labyrinthulomycetes</taxon>
        <taxon>Thraustochytrida</taxon>
        <taxon>Thraustochytriidae</taxon>
        <taxon>Aplanochytrium</taxon>
    </lineage>
</organism>
<evidence type="ECO:0000313" key="7">
    <source>
        <dbReference type="EMBL" id="CAE0433709.1"/>
    </source>
</evidence>
<evidence type="ECO:0000256" key="2">
    <source>
        <dbReference type="ARBA" id="ARBA00022741"/>
    </source>
</evidence>
<evidence type="ECO:0000256" key="3">
    <source>
        <dbReference type="ARBA" id="ARBA00023134"/>
    </source>
</evidence>
<dbReference type="InterPro" id="IPR011025">
    <property type="entry name" value="GproteinA_insert"/>
</dbReference>
<keyword evidence="3 5" id="KW-0342">GTP-binding</keyword>
<evidence type="ECO:0000256" key="4">
    <source>
        <dbReference type="ARBA" id="ARBA00023224"/>
    </source>
</evidence>
<dbReference type="PROSITE" id="PS51882">
    <property type="entry name" value="G_ALPHA"/>
    <property type="match status" value="1"/>
</dbReference>
<dbReference type="GO" id="GO:0007188">
    <property type="term" value="P:adenylate cyclase-modulating G protein-coupled receptor signaling pathway"/>
    <property type="evidence" value="ECO:0007669"/>
    <property type="project" value="TreeGrafter"/>
</dbReference>
<keyword evidence="2 5" id="KW-0547">Nucleotide-binding</keyword>
<dbReference type="GO" id="GO:0001664">
    <property type="term" value="F:G protein-coupled receptor binding"/>
    <property type="evidence" value="ECO:0007669"/>
    <property type="project" value="TreeGrafter"/>
</dbReference>
<evidence type="ECO:0000256" key="1">
    <source>
        <dbReference type="ARBA" id="ARBA00022723"/>
    </source>
</evidence>
<reference evidence="7" key="1">
    <citation type="submission" date="2021-01" db="EMBL/GenBank/DDBJ databases">
        <authorList>
            <person name="Corre E."/>
            <person name="Pelletier E."/>
            <person name="Niang G."/>
            <person name="Scheremetjew M."/>
            <person name="Finn R."/>
            <person name="Kale V."/>
            <person name="Holt S."/>
            <person name="Cochrane G."/>
            <person name="Meng A."/>
            <person name="Brown T."/>
            <person name="Cohen L."/>
        </authorList>
    </citation>
    <scope>NUCLEOTIDE SEQUENCE</scope>
    <source>
        <strain evidence="7">GSBS06</strain>
    </source>
</reference>
<accession>A0A7S3LMQ3</accession>
<dbReference type="GO" id="GO:0005525">
    <property type="term" value="F:GTP binding"/>
    <property type="evidence" value="ECO:0007669"/>
    <property type="project" value="UniProtKB-KW"/>
</dbReference>
<evidence type="ECO:0000256" key="5">
    <source>
        <dbReference type="PIRSR" id="PIRSR601019-1"/>
    </source>
</evidence>
<dbReference type="GO" id="GO:0031683">
    <property type="term" value="F:G-protein beta/gamma-subunit complex binding"/>
    <property type="evidence" value="ECO:0007669"/>
    <property type="project" value="InterPro"/>
</dbReference>
<dbReference type="PANTHER" id="PTHR10218:SF302">
    <property type="entry name" value="GUANINE NUCLEOTIDE-BINDING PROTEIN ALPHA-5 SUBUNIT"/>
    <property type="match status" value="1"/>
</dbReference>
<dbReference type="PRINTS" id="PR00318">
    <property type="entry name" value="GPROTEINA"/>
</dbReference>
<name>A0A7S3LMQ3_9STRA</name>
<feature type="binding site" evidence="5">
    <location>
        <begin position="122"/>
        <end position="125"/>
    </location>
    <ligand>
        <name>GTP</name>
        <dbReference type="ChEBI" id="CHEBI:37565"/>
    </ligand>
</feature>
<dbReference type="PANTHER" id="PTHR10218">
    <property type="entry name" value="GTP-BINDING PROTEIN ALPHA SUBUNIT"/>
    <property type="match status" value="1"/>
</dbReference>
<dbReference type="AlphaFoldDB" id="A0A7S3LMQ3"/>
<sequence>MDSLDYVIESIDRITASDYIPTPEDLILNRIQTTGMTDMRMDYGGVKLRLMDMGGRRSERRKWLHSPDENADIVVFIVAISEYNQTIFETPDMNCISESLSYFQMVLNHRIFRRIPLILFFNKMDLFEKKIFEVPLHVVDETGEDTRNEDFEGPYAEDAPSINEKETAINAAKTYMARKFLDLCETERVLLHCFVTATEIQSVRAAIHRVAEPPRQRQYPIENFI</sequence>
<feature type="binding site" evidence="5">
    <location>
        <begin position="2"/>
        <end position="3"/>
    </location>
    <ligand>
        <name>GTP</name>
        <dbReference type="ChEBI" id="CHEBI:37565"/>
    </ligand>
</feature>
<evidence type="ECO:0000256" key="6">
    <source>
        <dbReference type="PIRSR" id="PIRSR601019-2"/>
    </source>
</evidence>
<dbReference type="GO" id="GO:0005834">
    <property type="term" value="C:heterotrimeric G-protein complex"/>
    <property type="evidence" value="ECO:0007669"/>
    <property type="project" value="TreeGrafter"/>
</dbReference>
<dbReference type="SUPFAM" id="SSF47895">
    <property type="entry name" value="Transducin (alpha subunit), insertion domain"/>
    <property type="match status" value="1"/>
</dbReference>
<gene>
    <name evidence="7" type="ORF">ASTO00021_LOCUS4029</name>
</gene>
<keyword evidence="6" id="KW-0460">Magnesium</keyword>
<protein>
    <submittedName>
        <fullName evidence="7">Uncharacterized protein</fullName>
    </submittedName>
</protein>
<keyword evidence="4" id="KW-0807">Transducer</keyword>
<dbReference type="EMBL" id="HBIN01005576">
    <property type="protein sequence ID" value="CAE0433709.1"/>
    <property type="molecule type" value="Transcribed_RNA"/>
</dbReference>
<dbReference type="Gene3D" id="3.40.50.300">
    <property type="entry name" value="P-loop containing nucleotide triphosphate hydrolases"/>
    <property type="match status" value="1"/>
</dbReference>
<dbReference type="InterPro" id="IPR027417">
    <property type="entry name" value="P-loop_NTPase"/>
</dbReference>
<dbReference type="FunFam" id="3.40.50.300:FF:000692">
    <property type="entry name" value="Guanine nucleotide-binding protein subunit alpha"/>
    <property type="match status" value="1"/>
</dbReference>
<dbReference type="GO" id="GO:0046872">
    <property type="term" value="F:metal ion binding"/>
    <property type="evidence" value="ECO:0007669"/>
    <property type="project" value="UniProtKB-KW"/>
</dbReference>
<feature type="binding site" evidence="6">
    <location>
        <position position="33"/>
    </location>
    <ligand>
        <name>Mg(2+)</name>
        <dbReference type="ChEBI" id="CHEBI:18420"/>
    </ligand>
</feature>
<feature type="binding site" evidence="5">
    <location>
        <position position="197"/>
    </location>
    <ligand>
        <name>GTP</name>
        <dbReference type="ChEBI" id="CHEBI:37565"/>
    </ligand>
</feature>
<dbReference type="Pfam" id="PF00503">
    <property type="entry name" value="G-alpha"/>
    <property type="match status" value="1"/>
</dbReference>
<dbReference type="SUPFAM" id="SSF52540">
    <property type="entry name" value="P-loop containing nucleoside triphosphate hydrolases"/>
    <property type="match status" value="1"/>
</dbReference>
<dbReference type="InterPro" id="IPR001019">
    <property type="entry name" value="Gprotein_alpha_su"/>
</dbReference>
<dbReference type="SMART" id="SM00275">
    <property type="entry name" value="G_alpha"/>
    <property type="match status" value="1"/>
</dbReference>
<dbReference type="GO" id="GO:0005737">
    <property type="term" value="C:cytoplasm"/>
    <property type="evidence" value="ECO:0007669"/>
    <property type="project" value="TreeGrafter"/>
</dbReference>
<keyword evidence="1 6" id="KW-0479">Metal-binding</keyword>
<proteinExistence type="predicted"/>
<dbReference type="GO" id="GO:0003924">
    <property type="term" value="F:GTPase activity"/>
    <property type="evidence" value="ECO:0007669"/>
    <property type="project" value="InterPro"/>
</dbReference>